<name>A0A379AH24_ENTAG</name>
<evidence type="ECO:0000256" key="1">
    <source>
        <dbReference type="SAM" id="SignalP"/>
    </source>
</evidence>
<evidence type="ECO:0000313" key="4">
    <source>
        <dbReference type="Proteomes" id="UP000254640"/>
    </source>
</evidence>
<keyword evidence="1" id="KW-0732">Signal</keyword>
<organism evidence="3 4">
    <name type="scientific">Enterobacter agglomerans</name>
    <name type="common">Erwinia herbicola</name>
    <name type="synonym">Pantoea agglomerans</name>
    <dbReference type="NCBI Taxonomy" id="549"/>
    <lineage>
        <taxon>Bacteria</taxon>
        <taxon>Pseudomonadati</taxon>
        <taxon>Pseudomonadota</taxon>
        <taxon>Gammaproteobacteria</taxon>
        <taxon>Enterobacterales</taxon>
        <taxon>Erwiniaceae</taxon>
        <taxon>Pantoea</taxon>
        <taxon>Pantoea agglomerans group</taxon>
    </lineage>
</organism>
<gene>
    <name evidence="3" type="ORF">NCTC9381_03155</name>
</gene>
<reference evidence="3 4" key="1">
    <citation type="submission" date="2018-06" db="EMBL/GenBank/DDBJ databases">
        <authorList>
            <consortium name="Pathogen Informatics"/>
            <person name="Doyle S."/>
        </authorList>
    </citation>
    <scope>NUCLEOTIDE SEQUENCE [LARGE SCALE GENOMIC DNA]</scope>
    <source>
        <strain evidence="3 4">NCTC9381</strain>
    </source>
</reference>
<sequence length="140" mass="15780">MVQTAEKYMKRLHKLALITVSLCISASALAEDTCAKQPSDGALFQCTVQQKKLAEDDLNKEYQTAKKRIVKMYGTQKKLADDYVTTLVDTQRNWLKYRDGQCKLEAFAAEEGSNANAVATNLCVIRIDKERTAILKQLPY</sequence>
<dbReference type="InterPro" id="IPR009739">
    <property type="entry name" value="LprI-like_N"/>
</dbReference>
<keyword evidence="4" id="KW-1185">Reference proteome</keyword>
<accession>A0A379AH24</accession>
<dbReference type="AlphaFoldDB" id="A0A379AH24"/>
<proteinExistence type="predicted"/>
<dbReference type="STRING" id="549.BEE12_14725"/>
<dbReference type="Pfam" id="PF07007">
    <property type="entry name" value="LprI"/>
    <property type="match status" value="1"/>
</dbReference>
<protein>
    <submittedName>
        <fullName evidence="3">Uncharacterized protein conserved in bacteria</fullName>
    </submittedName>
</protein>
<evidence type="ECO:0000259" key="2">
    <source>
        <dbReference type="Pfam" id="PF07007"/>
    </source>
</evidence>
<feature type="domain" description="Lysozyme inhibitor LprI-like N-terminal" evidence="2">
    <location>
        <begin position="34"/>
        <end position="133"/>
    </location>
</feature>
<evidence type="ECO:0000313" key="3">
    <source>
        <dbReference type="EMBL" id="SUB17233.1"/>
    </source>
</evidence>
<dbReference type="EMBL" id="UGSO01000001">
    <property type="protein sequence ID" value="SUB17233.1"/>
    <property type="molecule type" value="Genomic_DNA"/>
</dbReference>
<dbReference type="Proteomes" id="UP000254640">
    <property type="component" value="Unassembled WGS sequence"/>
</dbReference>
<feature type="chain" id="PRO_5016863448" evidence="1">
    <location>
        <begin position="31"/>
        <end position="140"/>
    </location>
</feature>
<feature type="signal peptide" evidence="1">
    <location>
        <begin position="1"/>
        <end position="30"/>
    </location>
</feature>
<dbReference type="Gene3D" id="1.20.1270.180">
    <property type="match status" value="1"/>
</dbReference>